<evidence type="ECO:0000313" key="7">
    <source>
        <dbReference type="EMBL" id="WCG23083.1"/>
    </source>
</evidence>
<dbReference type="SUPFAM" id="SSF53041">
    <property type="entry name" value="Resolvase-like"/>
    <property type="match status" value="1"/>
</dbReference>
<evidence type="ECO:0000259" key="6">
    <source>
        <dbReference type="PROSITE" id="PS51736"/>
    </source>
</evidence>
<dbReference type="Gene3D" id="1.10.10.60">
    <property type="entry name" value="Homeodomain-like"/>
    <property type="match status" value="1"/>
</dbReference>
<feature type="domain" description="Resolvase/invertase-type recombinase catalytic" evidence="6">
    <location>
        <begin position="2"/>
        <end position="135"/>
    </location>
</feature>
<keyword evidence="4" id="KW-0233">DNA recombination</keyword>
<dbReference type="PROSITE" id="PS51736">
    <property type="entry name" value="RECOMBINASES_3"/>
    <property type="match status" value="1"/>
</dbReference>
<dbReference type="InterPro" id="IPR006118">
    <property type="entry name" value="Recombinase_CS"/>
</dbReference>
<protein>
    <submittedName>
        <fullName evidence="7">Recombinase family protein</fullName>
    </submittedName>
</protein>
<dbReference type="GO" id="GO:0000150">
    <property type="term" value="F:DNA strand exchange activity"/>
    <property type="evidence" value="ECO:0007669"/>
    <property type="project" value="InterPro"/>
</dbReference>
<evidence type="ECO:0000313" key="8">
    <source>
        <dbReference type="Proteomes" id="UP001179600"/>
    </source>
</evidence>
<dbReference type="PROSITE" id="PS00398">
    <property type="entry name" value="RECOMBINASES_2"/>
    <property type="match status" value="1"/>
</dbReference>
<dbReference type="Pfam" id="PF00239">
    <property type="entry name" value="Resolvase"/>
    <property type="match status" value="1"/>
</dbReference>
<evidence type="ECO:0000256" key="4">
    <source>
        <dbReference type="ARBA" id="ARBA00023172"/>
    </source>
</evidence>
<gene>
    <name evidence="7" type="ORF">PML95_02215</name>
</gene>
<organism evidence="7 8">
    <name type="scientific">Vagococcus lutrae</name>
    <dbReference type="NCBI Taxonomy" id="81947"/>
    <lineage>
        <taxon>Bacteria</taxon>
        <taxon>Bacillati</taxon>
        <taxon>Bacillota</taxon>
        <taxon>Bacilli</taxon>
        <taxon>Lactobacillales</taxon>
        <taxon>Enterococcaceae</taxon>
        <taxon>Vagococcus</taxon>
    </lineage>
</organism>
<dbReference type="Proteomes" id="UP001179600">
    <property type="component" value="Chromosome"/>
</dbReference>
<keyword evidence="3" id="KW-0238">DNA-binding</keyword>
<dbReference type="InterPro" id="IPR050639">
    <property type="entry name" value="SSR_resolvase"/>
</dbReference>
<dbReference type="InterPro" id="IPR036162">
    <property type="entry name" value="Resolvase-like_N_sf"/>
</dbReference>
<comment type="similarity">
    <text evidence="1">Belongs to the site-specific recombinase resolvase family.</text>
</comment>
<proteinExistence type="inferred from homology"/>
<name>A0AAE9XFG6_9ENTE</name>
<dbReference type="SMART" id="SM00857">
    <property type="entry name" value="Resolvase"/>
    <property type="match status" value="1"/>
</dbReference>
<dbReference type="InterPro" id="IPR006119">
    <property type="entry name" value="Resolv_N"/>
</dbReference>
<dbReference type="FunFam" id="3.40.50.1390:FF:000001">
    <property type="entry name" value="DNA recombinase"/>
    <property type="match status" value="1"/>
</dbReference>
<evidence type="ECO:0000256" key="3">
    <source>
        <dbReference type="ARBA" id="ARBA00023125"/>
    </source>
</evidence>
<reference evidence="7" key="1">
    <citation type="submission" date="2023-01" db="EMBL/GenBank/DDBJ databases">
        <title>Oxazolidinone resistance genes in florfenicol resistant enterococci from beef cattle and veal calves at slaughter.</title>
        <authorList>
            <person name="Biggel M."/>
        </authorList>
    </citation>
    <scope>NUCLEOTIDE SEQUENCE</scope>
    <source>
        <strain evidence="7">K204-1</strain>
    </source>
</reference>
<evidence type="ECO:0000256" key="1">
    <source>
        <dbReference type="ARBA" id="ARBA00009913"/>
    </source>
</evidence>
<dbReference type="Gene3D" id="3.40.50.1390">
    <property type="entry name" value="Resolvase, N-terminal catalytic domain"/>
    <property type="match status" value="1"/>
</dbReference>
<dbReference type="CDD" id="cd03768">
    <property type="entry name" value="SR_ResInv"/>
    <property type="match status" value="1"/>
</dbReference>
<dbReference type="RefSeq" id="WP_272163496.1">
    <property type="nucleotide sequence ID" value="NZ_CP116507.1"/>
</dbReference>
<keyword evidence="2" id="KW-0229">DNA integration</keyword>
<dbReference type="GO" id="GO:0015074">
    <property type="term" value="P:DNA integration"/>
    <property type="evidence" value="ECO:0007669"/>
    <property type="project" value="UniProtKB-KW"/>
</dbReference>
<dbReference type="AlphaFoldDB" id="A0AAE9XFG6"/>
<accession>A0AAE9XFG6</accession>
<sequence length="198" mass="22549">MAIIGYMRVSTTHQKFDSQKMALEQYGVDRIYKEFESGTKKNRSELNKALASLEPGDTFVIFKLDRLARTTKQLLHLLEDFEKREIHFVSIQNHIDTSTPMGKFFFTVMGAFAEMEAALIRERVVAGLEAARENGKVLGRPTREVAANKAVELYTTTDMTVAEIAKQCDISVPTLYNYLNEYKIPKKYPIAPRKSQTS</sequence>
<dbReference type="EMBL" id="CP116507">
    <property type="protein sequence ID" value="WCG23083.1"/>
    <property type="molecule type" value="Genomic_DNA"/>
</dbReference>
<dbReference type="PANTHER" id="PTHR30461">
    <property type="entry name" value="DNA-INVERTASE FROM LAMBDOID PROPHAGE"/>
    <property type="match status" value="1"/>
</dbReference>
<evidence type="ECO:0000256" key="2">
    <source>
        <dbReference type="ARBA" id="ARBA00022908"/>
    </source>
</evidence>
<evidence type="ECO:0000256" key="5">
    <source>
        <dbReference type="PIRSR" id="PIRSR606118-50"/>
    </source>
</evidence>
<feature type="active site" description="O-(5'-phospho-DNA)-serine intermediate" evidence="5">
    <location>
        <position position="10"/>
    </location>
</feature>
<dbReference type="GO" id="GO:0003677">
    <property type="term" value="F:DNA binding"/>
    <property type="evidence" value="ECO:0007669"/>
    <property type="project" value="UniProtKB-KW"/>
</dbReference>
<dbReference type="PANTHER" id="PTHR30461:SF2">
    <property type="entry name" value="SERINE RECOMBINASE PINE-RELATED"/>
    <property type="match status" value="1"/>
</dbReference>